<name>A0ABT1A3D5_9PSEU</name>
<sequence length="304" mass="31117">MRTAVRLAGFAAGLALVFAAAWATGANVGPPPSTTAAPASAMAHDDAGGEAAGAGHGHEDGAGSEVESAGLTATAAGYTLVPQVTTFLPGAPAEFGFAITGSDGRPVTAFDVEHERQLHLIVVRRDTAGFQHLHPVLGPDGVWRVPLVLPAGGVYRAYADFVPTGGPHLVLGADLYAAGDFTPLPTAPSRVAQVDGYQVRLDGELVAGSPSQVFATITRDGAPVTDLEPYLGAFGHLVTLRRSDLVYLHVHPDGAAPAATDRAGPAIAFVADVPSSGEYRLYLDFQHAGAVHTAEFTVATRSGS</sequence>
<evidence type="ECO:0000313" key="3">
    <source>
        <dbReference type="EMBL" id="MCO1657503.1"/>
    </source>
</evidence>
<evidence type="ECO:0000256" key="2">
    <source>
        <dbReference type="SAM" id="SignalP"/>
    </source>
</evidence>
<feature type="signal peptide" evidence="2">
    <location>
        <begin position="1"/>
        <end position="23"/>
    </location>
</feature>
<evidence type="ECO:0008006" key="5">
    <source>
        <dbReference type="Google" id="ProtNLM"/>
    </source>
</evidence>
<keyword evidence="2" id="KW-0732">Signal</keyword>
<feature type="chain" id="PRO_5045916243" description="Secreted protein" evidence="2">
    <location>
        <begin position="24"/>
        <end position="304"/>
    </location>
</feature>
<dbReference type="Proteomes" id="UP001165283">
    <property type="component" value="Unassembled WGS sequence"/>
</dbReference>
<accession>A0ABT1A3D5</accession>
<comment type="caution">
    <text evidence="3">The sequence shown here is derived from an EMBL/GenBank/DDBJ whole genome shotgun (WGS) entry which is preliminary data.</text>
</comment>
<keyword evidence="4" id="KW-1185">Reference proteome</keyword>
<dbReference type="EMBL" id="JAGSOV010000043">
    <property type="protein sequence ID" value="MCO1657503.1"/>
    <property type="molecule type" value="Genomic_DNA"/>
</dbReference>
<dbReference type="RefSeq" id="WP_252441156.1">
    <property type="nucleotide sequence ID" value="NZ_JAGSOV010000043.1"/>
</dbReference>
<evidence type="ECO:0000313" key="4">
    <source>
        <dbReference type="Proteomes" id="UP001165283"/>
    </source>
</evidence>
<gene>
    <name evidence="3" type="ORF">KDL28_20815</name>
</gene>
<evidence type="ECO:0000256" key="1">
    <source>
        <dbReference type="SAM" id="MobiDB-lite"/>
    </source>
</evidence>
<protein>
    <recommendedName>
        <fullName evidence="5">Secreted protein</fullName>
    </recommendedName>
</protein>
<feature type="region of interest" description="Disordered" evidence="1">
    <location>
        <begin position="30"/>
        <end position="67"/>
    </location>
</feature>
<reference evidence="3" key="1">
    <citation type="submission" date="2021-04" db="EMBL/GenBank/DDBJ databases">
        <title>Pseudonocardia sp. nov., isolated from sandy soil of mangrove forest.</title>
        <authorList>
            <person name="Zan Z."/>
            <person name="Huang R."/>
            <person name="Liu W."/>
        </authorList>
    </citation>
    <scope>NUCLEOTIDE SEQUENCE</scope>
    <source>
        <strain evidence="3">S2-4</strain>
    </source>
</reference>
<organism evidence="3 4">
    <name type="scientific">Pseudonocardia humida</name>
    <dbReference type="NCBI Taxonomy" id="2800819"/>
    <lineage>
        <taxon>Bacteria</taxon>
        <taxon>Bacillati</taxon>
        <taxon>Actinomycetota</taxon>
        <taxon>Actinomycetes</taxon>
        <taxon>Pseudonocardiales</taxon>
        <taxon>Pseudonocardiaceae</taxon>
        <taxon>Pseudonocardia</taxon>
    </lineage>
</organism>
<proteinExistence type="predicted"/>